<organism evidence="1 2">
    <name type="scientific">Diphasiastrum complanatum</name>
    <name type="common">Issler's clubmoss</name>
    <name type="synonym">Lycopodium complanatum</name>
    <dbReference type="NCBI Taxonomy" id="34168"/>
    <lineage>
        <taxon>Eukaryota</taxon>
        <taxon>Viridiplantae</taxon>
        <taxon>Streptophyta</taxon>
        <taxon>Embryophyta</taxon>
        <taxon>Tracheophyta</taxon>
        <taxon>Lycopodiopsida</taxon>
        <taxon>Lycopodiales</taxon>
        <taxon>Lycopodiaceae</taxon>
        <taxon>Lycopodioideae</taxon>
        <taxon>Diphasiastrum</taxon>
    </lineage>
</organism>
<gene>
    <name evidence="1" type="ORF">O6H91_05G046700</name>
</gene>
<dbReference type="Proteomes" id="UP001162992">
    <property type="component" value="Chromosome 5"/>
</dbReference>
<comment type="caution">
    <text evidence="1">The sequence shown here is derived from an EMBL/GenBank/DDBJ whole genome shotgun (WGS) entry which is preliminary data.</text>
</comment>
<name>A0ACC2DMT9_DIPCM</name>
<keyword evidence="2" id="KW-1185">Reference proteome</keyword>
<protein>
    <submittedName>
        <fullName evidence="1">Uncharacterized protein</fullName>
    </submittedName>
</protein>
<accession>A0ACC2DMT9</accession>
<sequence>MAAVAAAGGMNLCWSTNHHQNQSAHFQFFYSHLSAAAFPPPPPPQFSSLLSFPPLRFSLLLITEKQAPLLFSPPNSLSSGSNPPLILLLDPPASAFASRPHPRPPMAAVISMTSTLQEHHPHRGARRTKQLWEEFFSDPSQWCDNRTNKKNPRYPDFKHRSTAEKALWIHNRSNPPWVHSRLAVMVQGPEQGQSGFSTSETSGRVVRVEQLWQEFFSDPSKWWDNRSIKKNSKCPDFKHKSTHEGLWIEDWLNPPWVKAKVATVTLGRTKSDGIWRRRVPDSLGSGGNVSKLCQEGRLDEALHMMELMVQQNTQAPIYIYACLLKGCTRKKALAEGKRVHALIVQMGLDSNIFLGNTLINMYAKCGSVLDARQVFDSMPEHNVFSWTTIISAYANHGLGEEAIDLFQQMQQTSIPPNTVAFVVVLKACAGIPALEQGKQLHAEIMRRGFESDVTVGNTLVDMYAKCGCIEDARQVFNNMHIRNVVSWNVMIAGYAQHGLGKKALDLYEQMKKEGVQPSKVTYVVLLKACAGVAALEQGKQLHSDIIKIGFESEANVGSILVDMYAKCGHIEEARQVFNNMHERDVVSWTAMIAGYAQHGLGKEALDLYEQMKQEGVQPNIVTDVVLLKACASTAAVEQGKQIHADIIKSGYKPDVTVENTLVDMYAKCGCIEDARQVFNNMHERDVVSWNAMITGYAEHEFGKEALALYEQMKQEGLQADFVTYVVLLKACASTAALEQGKQLHEDIIKSGFSSDEIVGSTLVDMYAKCGCIEDARQVFNNMHERDVVSWTAMIAGYAQQGLSKEALKLLEQMEREGIKPNEVTYVSVLSAFSHSGLVDKGRQLFDSMCEDHAVTPIMDHYACMVDLLGRAGCLADAEDFISKMPIQPNAVVWMSLLSAARNHGHVEIGRRAFDSVVKLEPENAAAYVLLSDIYATAGRSDEVAKIRKEMNDAGVKKVPECSWIEVGNQVHAFVVGDATHPQSKEIRAELDRLVGLMKDAGYKYDLSFVLHDVEGEKKENALCEHSEMLAIAFGLISTPPGTPIRIKKNFRICRDCHDATKIISKLARREIAARDANRVHHFVDGFCSCGDYW</sequence>
<evidence type="ECO:0000313" key="2">
    <source>
        <dbReference type="Proteomes" id="UP001162992"/>
    </source>
</evidence>
<proteinExistence type="predicted"/>
<reference evidence="2" key="1">
    <citation type="journal article" date="2024" name="Proc. Natl. Acad. Sci. U.S.A.">
        <title>Extraordinary preservation of gene collinearity over three hundred million years revealed in homosporous lycophytes.</title>
        <authorList>
            <person name="Li C."/>
            <person name="Wickell D."/>
            <person name="Kuo L.Y."/>
            <person name="Chen X."/>
            <person name="Nie B."/>
            <person name="Liao X."/>
            <person name="Peng D."/>
            <person name="Ji J."/>
            <person name="Jenkins J."/>
            <person name="Williams M."/>
            <person name="Shu S."/>
            <person name="Plott C."/>
            <person name="Barry K."/>
            <person name="Rajasekar S."/>
            <person name="Grimwood J."/>
            <person name="Han X."/>
            <person name="Sun S."/>
            <person name="Hou Z."/>
            <person name="He W."/>
            <person name="Dai G."/>
            <person name="Sun C."/>
            <person name="Schmutz J."/>
            <person name="Leebens-Mack J.H."/>
            <person name="Li F.W."/>
            <person name="Wang L."/>
        </authorList>
    </citation>
    <scope>NUCLEOTIDE SEQUENCE [LARGE SCALE GENOMIC DNA]</scope>
    <source>
        <strain evidence="2">cv. PW_Plant_1</strain>
    </source>
</reference>
<dbReference type="EMBL" id="CM055096">
    <property type="protein sequence ID" value="KAJ7555612.1"/>
    <property type="molecule type" value="Genomic_DNA"/>
</dbReference>
<evidence type="ECO:0000313" key="1">
    <source>
        <dbReference type="EMBL" id="KAJ7555612.1"/>
    </source>
</evidence>